<reference evidence="5" key="1">
    <citation type="submission" date="2011-02" db="EMBL/GenBank/DDBJ databases">
        <title>The Genome Sequence of Capsaspora owczarzaki ATCC 30864.</title>
        <authorList>
            <person name="Russ C."/>
            <person name="Cuomo C."/>
            <person name="Burger G."/>
            <person name="Gray M.W."/>
            <person name="Holland P.W.H."/>
            <person name="King N."/>
            <person name="Lang F.B.F."/>
            <person name="Roger A.J."/>
            <person name="Ruiz-Trillo I."/>
            <person name="Young S.K."/>
            <person name="Zeng Q."/>
            <person name="Gargeya S."/>
            <person name="Alvarado L."/>
            <person name="Berlin A."/>
            <person name="Chapman S.B."/>
            <person name="Chen Z."/>
            <person name="Freedman E."/>
            <person name="Gellesch M."/>
            <person name="Goldberg J."/>
            <person name="Griggs A."/>
            <person name="Gujja S."/>
            <person name="Heilman E."/>
            <person name="Heiman D."/>
            <person name="Howarth C."/>
            <person name="Mehta T."/>
            <person name="Neiman D."/>
            <person name="Pearson M."/>
            <person name="Roberts A."/>
            <person name="Saif S."/>
            <person name="Shea T."/>
            <person name="Shenoy N."/>
            <person name="Sisk P."/>
            <person name="Stolte C."/>
            <person name="Sykes S."/>
            <person name="White J."/>
            <person name="Yandava C."/>
            <person name="Haas B."/>
            <person name="Nusbaum C."/>
            <person name="Birren B."/>
        </authorList>
    </citation>
    <scope>NUCLEOTIDE SEQUENCE</scope>
    <source>
        <strain evidence="5">ATCC 30864</strain>
    </source>
</reference>
<dbReference type="AlphaFoldDB" id="A0A0D2X4P1"/>
<dbReference type="SUPFAM" id="SSF81296">
    <property type="entry name" value="E set domains"/>
    <property type="match status" value="1"/>
</dbReference>
<name>A0A0D2X4P1_CAPO3</name>
<dbReference type="Proteomes" id="UP000008743">
    <property type="component" value="Unassembled WGS sequence"/>
</dbReference>
<dbReference type="Gene3D" id="2.30.29.30">
    <property type="entry name" value="Pleckstrin-homology domain (PH domain)/Phosphotyrosine-binding domain (PTB)"/>
    <property type="match status" value="2"/>
</dbReference>
<accession>A0A0D2X4P1</accession>
<sequence length="542" mass="57398">MSRREGWLVKQGGAIKTWKKRWCVLINELNVASPDKPLWALKYYKSNDRAECMGTISLSDVKSVGRGDAETKRPYCIALTTPGRTYMLLAANERELTSWTEAFAACLKELNPSATVDLTAAGLGHDTAVAGSSANNDDLFNPPAASSSSSISATAATSPSAAMSTAAATGTFSSSSASTTSSSSSGSTPLPPLDTALIKGWLQKKKDGKNWKRRWCVLFPRKLAYFKSDATYAEPLGVISLDKTQSLFEDADRETKRPHAFKVTSGDTTYFFTADTVHDRDLWLSLLNGMFEDDVPRGDGGLMRTGSRGAGGGGISRPGASPATALGANGSAHVPSSSALLGLDAFGALYPARCSAAGQGIQQGYVGEPSVFTITARDANGYVRVGRSDPFVIKVNGPYGSRPPEPRIKNNCDGTYLVTYVCEEEGDYVVAVTVDGQHIVDSPFYAPHDYRINTGQAVPTNAPPASVPSASPSTNSSVSNTDSRRSRGSGSFSSTPATLNRESHAHSSSSSLSSSEDDSRRRPSGDNAAAAVQKDFLDFLSK</sequence>
<dbReference type="FunFam" id="2.30.29.30:FF:000286">
    <property type="entry name" value="PH-protein kinase domain containing protein"/>
    <property type="match status" value="2"/>
</dbReference>
<gene>
    <name evidence="4" type="ORF">CAOG_006731</name>
</gene>
<dbReference type="PROSITE" id="PS50194">
    <property type="entry name" value="FILAMIN_REPEAT"/>
    <property type="match status" value="1"/>
</dbReference>
<evidence type="ECO:0000313" key="5">
    <source>
        <dbReference type="Proteomes" id="UP000008743"/>
    </source>
</evidence>
<evidence type="ECO:0000259" key="3">
    <source>
        <dbReference type="PROSITE" id="PS50003"/>
    </source>
</evidence>
<evidence type="ECO:0000256" key="1">
    <source>
        <dbReference type="PROSITE-ProRule" id="PRU00087"/>
    </source>
</evidence>
<dbReference type="InterPro" id="IPR011993">
    <property type="entry name" value="PH-like_dom_sf"/>
</dbReference>
<dbReference type="Pfam" id="PF00630">
    <property type="entry name" value="Filamin"/>
    <property type="match status" value="1"/>
</dbReference>
<dbReference type="eggNOG" id="KOG2177">
    <property type="taxonomic scope" value="Eukaryota"/>
</dbReference>
<dbReference type="Pfam" id="PF00169">
    <property type="entry name" value="PH"/>
    <property type="match status" value="2"/>
</dbReference>
<feature type="compositionally biased region" description="Low complexity" evidence="2">
    <location>
        <begin position="467"/>
        <end position="481"/>
    </location>
</feature>
<organism evidence="4 5">
    <name type="scientific">Capsaspora owczarzaki (strain ATCC 30864)</name>
    <dbReference type="NCBI Taxonomy" id="595528"/>
    <lineage>
        <taxon>Eukaryota</taxon>
        <taxon>Filasterea</taxon>
        <taxon>Capsaspora</taxon>
    </lineage>
</organism>
<feature type="domain" description="PH" evidence="3">
    <location>
        <begin position="195"/>
        <end position="292"/>
    </location>
</feature>
<evidence type="ECO:0000313" key="4">
    <source>
        <dbReference type="EMBL" id="KJE96399.1"/>
    </source>
</evidence>
<dbReference type="EMBL" id="KE346371">
    <property type="protein sequence ID" value="KJE96399.1"/>
    <property type="molecule type" value="Genomic_DNA"/>
</dbReference>
<evidence type="ECO:0000256" key="2">
    <source>
        <dbReference type="SAM" id="MobiDB-lite"/>
    </source>
</evidence>
<dbReference type="SMART" id="SM00233">
    <property type="entry name" value="PH"/>
    <property type="match status" value="2"/>
</dbReference>
<feature type="domain" description="PH" evidence="3">
    <location>
        <begin position="1"/>
        <end position="108"/>
    </location>
</feature>
<dbReference type="SUPFAM" id="SSF50729">
    <property type="entry name" value="PH domain-like"/>
    <property type="match status" value="2"/>
</dbReference>
<dbReference type="InterPro" id="IPR013783">
    <property type="entry name" value="Ig-like_fold"/>
</dbReference>
<dbReference type="InterPro" id="IPR001298">
    <property type="entry name" value="Filamin/ABP280_rpt"/>
</dbReference>
<dbReference type="OrthoDB" id="185175at2759"/>
<dbReference type="PANTHER" id="PTHR14336:SF8">
    <property type="entry name" value="PROTEIN OPY1"/>
    <property type="match status" value="1"/>
</dbReference>
<dbReference type="Gene3D" id="2.60.40.10">
    <property type="entry name" value="Immunoglobulins"/>
    <property type="match status" value="1"/>
</dbReference>
<dbReference type="InterPro" id="IPR001849">
    <property type="entry name" value="PH_domain"/>
</dbReference>
<dbReference type="RefSeq" id="XP_004344352.1">
    <property type="nucleotide sequence ID" value="XM_004344302.1"/>
</dbReference>
<dbReference type="InterPro" id="IPR051707">
    <property type="entry name" value="PI-Interact_SigTrans_Reg"/>
</dbReference>
<keyword evidence="5" id="KW-1185">Reference proteome</keyword>
<dbReference type="PhylomeDB" id="A0A0D2X4P1"/>
<protein>
    <recommendedName>
        <fullName evidence="3">PH domain-containing protein</fullName>
    </recommendedName>
</protein>
<proteinExistence type="predicted"/>
<dbReference type="CDD" id="cd00821">
    <property type="entry name" value="PH"/>
    <property type="match status" value="1"/>
</dbReference>
<dbReference type="InterPro" id="IPR017868">
    <property type="entry name" value="Filamin/ABP280_repeat-like"/>
</dbReference>
<dbReference type="SMART" id="SM00557">
    <property type="entry name" value="IG_FLMN"/>
    <property type="match status" value="1"/>
</dbReference>
<dbReference type="InParanoid" id="A0A0D2X4P1"/>
<dbReference type="PROSITE" id="PS50003">
    <property type="entry name" value="PH_DOMAIN"/>
    <property type="match status" value="2"/>
</dbReference>
<dbReference type="InterPro" id="IPR014756">
    <property type="entry name" value="Ig_E-set"/>
</dbReference>
<feature type="region of interest" description="Disordered" evidence="2">
    <location>
        <begin position="455"/>
        <end position="542"/>
    </location>
</feature>
<feature type="repeat" description="Filamin" evidence="1">
    <location>
        <begin position="346"/>
        <end position="448"/>
    </location>
</feature>
<dbReference type="PANTHER" id="PTHR14336">
    <property type="entry name" value="TANDEM PH DOMAIN CONTAINING PROTEIN"/>
    <property type="match status" value="1"/>
</dbReference>